<organism evidence="2 3">
    <name type="scientific">Xylaria grammica</name>
    <dbReference type="NCBI Taxonomy" id="363999"/>
    <lineage>
        <taxon>Eukaryota</taxon>
        <taxon>Fungi</taxon>
        <taxon>Dikarya</taxon>
        <taxon>Ascomycota</taxon>
        <taxon>Pezizomycotina</taxon>
        <taxon>Sordariomycetes</taxon>
        <taxon>Xylariomycetidae</taxon>
        <taxon>Xylariales</taxon>
        <taxon>Xylariaceae</taxon>
        <taxon>Xylaria</taxon>
    </lineage>
</organism>
<dbReference type="PANTHER" id="PTHR34310">
    <property type="entry name" value="DUF427 DOMAIN PROTEIN (AFU_ORTHOLOGUE AFUA_3G02220)"/>
    <property type="match status" value="1"/>
</dbReference>
<dbReference type="STRING" id="363999.A0A439CLV0"/>
<feature type="domain" description="DUF427" evidence="1">
    <location>
        <begin position="2"/>
        <end position="98"/>
    </location>
</feature>
<name>A0A439CLV0_9PEZI</name>
<dbReference type="Pfam" id="PF04248">
    <property type="entry name" value="NTP_transf_9"/>
    <property type="match status" value="1"/>
</dbReference>
<evidence type="ECO:0000259" key="1">
    <source>
        <dbReference type="Pfam" id="PF04248"/>
    </source>
</evidence>
<evidence type="ECO:0000313" key="2">
    <source>
        <dbReference type="EMBL" id="RWA03060.1"/>
    </source>
</evidence>
<dbReference type="Gene3D" id="2.170.150.40">
    <property type="entry name" value="Domain of unknown function (DUF427)"/>
    <property type="match status" value="1"/>
</dbReference>
<keyword evidence="3" id="KW-1185">Reference proteome</keyword>
<accession>A0A439CLV0</accession>
<dbReference type="AlphaFoldDB" id="A0A439CLV0"/>
<dbReference type="EMBL" id="RYZI01000973">
    <property type="protein sequence ID" value="RWA03060.1"/>
    <property type="molecule type" value="Genomic_DNA"/>
</dbReference>
<dbReference type="InterPro" id="IPR038694">
    <property type="entry name" value="DUF427_sf"/>
</dbReference>
<comment type="caution">
    <text evidence="2">The sequence shown here is derived from an EMBL/GenBank/DDBJ whole genome shotgun (WGS) entry which is preliminary data.</text>
</comment>
<sequence length="117" mass="12994">VLVSGAEVARAEACFHLYETGLPVRFYLPATAVRADVLRESETVTACPYKGEANYYDVVLGGGEGEGEGERLRDLVWYYKNPKMECAAIAGCLCFYNEKVDIELDGEMLERPKTPFS</sequence>
<reference evidence="2 3" key="1">
    <citation type="submission" date="2018-12" db="EMBL/GenBank/DDBJ databases">
        <title>Draft genome sequence of Xylaria grammica IHI A82.</title>
        <authorList>
            <person name="Buettner E."/>
            <person name="Kellner H."/>
        </authorList>
    </citation>
    <scope>NUCLEOTIDE SEQUENCE [LARGE SCALE GENOMIC DNA]</scope>
    <source>
        <strain evidence="2 3">IHI A82</strain>
    </source>
</reference>
<feature type="non-terminal residue" evidence="2">
    <location>
        <position position="1"/>
    </location>
</feature>
<dbReference type="InterPro" id="IPR007361">
    <property type="entry name" value="DUF427"/>
</dbReference>
<dbReference type="Proteomes" id="UP000286045">
    <property type="component" value="Unassembled WGS sequence"/>
</dbReference>
<proteinExistence type="predicted"/>
<protein>
    <recommendedName>
        <fullName evidence="1">DUF427 domain-containing protein</fullName>
    </recommendedName>
</protein>
<evidence type="ECO:0000313" key="3">
    <source>
        <dbReference type="Proteomes" id="UP000286045"/>
    </source>
</evidence>
<dbReference type="PANTHER" id="PTHR34310:SF9">
    <property type="entry name" value="BLR5716 PROTEIN"/>
    <property type="match status" value="1"/>
</dbReference>
<gene>
    <name evidence="2" type="ORF">EKO27_g12045</name>
</gene>